<evidence type="ECO:0000313" key="2">
    <source>
        <dbReference type="EMBL" id="RNA05036.1"/>
    </source>
</evidence>
<organism evidence="2 3">
    <name type="scientific">Brachionus plicatilis</name>
    <name type="common">Marine rotifer</name>
    <name type="synonym">Brachionus muelleri</name>
    <dbReference type="NCBI Taxonomy" id="10195"/>
    <lineage>
        <taxon>Eukaryota</taxon>
        <taxon>Metazoa</taxon>
        <taxon>Spiralia</taxon>
        <taxon>Gnathifera</taxon>
        <taxon>Rotifera</taxon>
        <taxon>Eurotatoria</taxon>
        <taxon>Monogononta</taxon>
        <taxon>Pseudotrocha</taxon>
        <taxon>Ploima</taxon>
        <taxon>Brachionidae</taxon>
        <taxon>Brachionus</taxon>
    </lineage>
</organism>
<gene>
    <name evidence="2" type="ORF">BpHYR1_020335</name>
</gene>
<feature type="non-terminal residue" evidence="2">
    <location>
        <position position="1"/>
    </location>
</feature>
<comment type="caution">
    <text evidence="2">The sequence shown here is derived from an EMBL/GenBank/DDBJ whole genome shotgun (WGS) entry which is preliminary data.</text>
</comment>
<dbReference type="AlphaFoldDB" id="A0A3M7Q0M3"/>
<protein>
    <submittedName>
        <fullName evidence="2">Uncharacterized protein</fullName>
    </submittedName>
</protein>
<evidence type="ECO:0000256" key="1">
    <source>
        <dbReference type="SAM" id="Phobius"/>
    </source>
</evidence>
<keyword evidence="3" id="KW-1185">Reference proteome</keyword>
<accession>A0A3M7Q0M3</accession>
<dbReference type="Proteomes" id="UP000276133">
    <property type="component" value="Unassembled WGS sequence"/>
</dbReference>
<dbReference type="EMBL" id="REGN01007880">
    <property type="protein sequence ID" value="RNA05036.1"/>
    <property type="molecule type" value="Genomic_DNA"/>
</dbReference>
<evidence type="ECO:0000313" key="3">
    <source>
        <dbReference type="Proteomes" id="UP000276133"/>
    </source>
</evidence>
<proteinExistence type="predicted"/>
<reference evidence="2 3" key="1">
    <citation type="journal article" date="2018" name="Sci. Rep.">
        <title>Genomic signatures of local adaptation to the degree of environmental predictability in rotifers.</title>
        <authorList>
            <person name="Franch-Gras L."/>
            <person name="Hahn C."/>
            <person name="Garcia-Roger E.M."/>
            <person name="Carmona M.J."/>
            <person name="Serra M."/>
            <person name="Gomez A."/>
        </authorList>
    </citation>
    <scope>NUCLEOTIDE SEQUENCE [LARGE SCALE GENOMIC DNA]</scope>
    <source>
        <strain evidence="2">HYR1</strain>
    </source>
</reference>
<sequence length="85" mass="9989">TIDLLITKLFISLVFSTLAVFDIGFIIDQDLNFTKLALNLSIKQKLTIFWPKLNLPCSFRQFYLILRKTTNFFKLVNSEKNMIKQ</sequence>
<keyword evidence="1" id="KW-0472">Membrane</keyword>
<name>A0A3M7Q0M3_BRAPC</name>
<feature type="transmembrane region" description="Helical" evidence="1">
    <location>
        <begin position="6"/>
        <end position="27"/>
    </location>
</feature>
<keyword evidence="1" id="KW-1133">Transmembrane helix</keyword>
<keyword evidence="1" id="KW-0812">Transmembrane</keyword>